<feature type="compositionally biased region" description="Low complexity" evidence="1">
    <location>
        <begin position="371"/>
        <end position="391"/>
    </location>
</feature>
<gene>
    <name evidence="3" type="ORF">B0T24DRAFT_672547</name>
</gene>
<feature type="compositionally biased region" description="Basic and acidic residues" evidence="1">
    <location>
        <begin position="624"/>
        <end position="633"/>
    </location>
</feature>
<feature type="compositionally biased region" description="Low complexity" evidence="1">
    <location>
        <begin position="344"/>
        <end position="360"/>
    </location>
</feature>
<feature type="compositionally biased region" description="Low complexity" evidence="1">
    <location>
        <begin position="209"/>
        <end position="224"/>
    </location>
</feature>
<keyword evidence="4" id="KW-1185">Reference proteome</keyword>
<feature type="compositionally biased region" description="Acidic residues" evidence="1">
    <location>
        <begin position="530"/>
        <end position="539"/>
    </location>
</feature>
<feature type="transmembrane region" description="Helical" evidence="2">
    <location>
        <begin position="77"/>
        <end position="99"/>
    </location>
</feature>
<feature type="compositionally biased region" description="Polar residues" evidence="1">
    <location>
        <begin position="727"/>
        <end position="782"/>
    </location>
</feature>
<feature type="compositionally biased region" description="Polar residues" evidence="1">
    <location>
        <begin position="690"/>
        <end position="700"/>
    </location>
</feature>
<reference evidence="3" key="1">
    <citation type="journal article" date="2023" name="Mol. Phylogenet. Evol.">
        <title>Genome-scale phylogeny and comparative genomics of the fungal order Sordariales.</title>
        <authorList>
            <person name="Hensen N."/>
            <person name="Bonometti L."/>
            <person name="Westerberg I."/>
            <person name="Brannstrom I.O."/>
            <person name="Guillou S."/>
            <person name="Cros-Aarteil S."/>
            <person name="Calhoun S."/>
            <person name="Haridas S."/>
            <person name="Kuo A."/>
            <person name="Mondo S."/>
            <person name="Pangilinan J."/>
            <person name="Riley R."/>
            <person name="LaButti K."/>
            <person name="Andreopoulos B."/>
            <person name="Lipzen A."/>
            <person name="Chen C."/>
            <person name="Yan M."/>
            <person name="Daum C."/>
            <person name="Ng V."/>
            <person name="Clum A."/>
            <person name="Steindorff A."/>
            <person name="Ohm R.A."/>
            <person name="Martin F."/>
            <person name="Silar P."/>
            <person name="Natvig D.O."/>
            <person name="Lalanne C."/>
            <person name="Gautier V."/>
            <person name="Ament-Velasquez S.L."/>
            <person name="Kruys A."/>
            <person name="Hutchinson M.I."/>
            <person name="Powell A.J."/>
            <person name="Barry K."/>
            <person name="Miller A.N."/>
            <person name="Grigoriev I.V."/>
            <person name="Debuchy R."/>
            <person name="Gladieux P."/>
            <person name="Hiltunen Thoren M."/>
            <person name="Johannesson H."/>
        </authorList>
    </citation>
    <scope>NUCLEOTIDE SEQUENCE</scope>
    <source>
        <strain evidence="3">CBS 958.72</strain>
    </source>
</reference>
<feature type="compositionally biased region" description="Gly residues" evidence="1">
    <location>
        <begin position="418"/>
        <end position="427"/>
    </location>
</feature>
<feature type="transmembrane region" description="Helical" evidence="2">
    <location>
        <begin position="20"/>
        <end position="41"/>
    </location>
</feature>
<feature type="transmembrane region" description="Helical" evidence="2">
    <location>
        <begin position="105"/>
        <end position="129"/>
    </location>
</feature>
<feature type="compositionally biased region" description="Low complexity" evidence="1">
    <location>
        <begin position="235"/>
        <end position="244"/>
    </location>
</feature>
<feature type="region of interest" description="Disordered" evidence="1">
    <location>
        <begin position="206"/>
        <end position="307"/>
    </location>
</feature>
<evidence type="ECO:0000256" key="2">
    <source>
        <dbReference type="SAM" id="Phobius"/>
    </source>
</evidence>
<feature type="transmembrane region" description="Helical" evidence="2">
    <location>
        <begin position="150"/>
        <end position="169"/>
    </location>
</feature>
<feature type="compositionally biased region" description="Low complexity" evidence="1">
    <location>
        <begin position="495"/>
        <end position="508"/>
    </location>
</feature>
<organism evidence="3 4">
    <name type="scientific">Lasiosphaeria ovina</name>
    <dbReference type="NCBI Taxonomy" id="92902"/>
    <lineage>
        <taxon>Eukaryota</taxon>
        <taxon>Fungi</taxon>
        <taxon>Dikarya</taxon>
        <taxon>Ascomycota</taxon>
        <taxon>Pezizomycotina</taxon>
        <taxon>Sordariomycetes</taxon>
        <taxon>Sordariomycetidae</taxon>
        <taxon>Sordariales</taxon>
        <taxon>Lasiosphaeriaceae</taxon>
        <taxon>Lasiosphaeria</taxon>
    </lineage>
</organism>
<name>A0AAE0NJB2_9PEZI</name>
<keyword evidence="2" id="KW-0812">Transmembrane</keyword>
<feature type="region of interest" description="Disordered" evidence="1">
    <location>
        <begin position="344"/>
        <end position="794"/>
    </location>
</feature>
<feature type="transmembrane region" description="Helical" evidence="2">
    <location>
        <begin position="175"/>
        <end position="199"/>
    </location>
</feature>
<evidence type="ECO:0000313" key="4">
    <source>
        <dbReference type="Proteomes" id="UP001287356"/>
    </source>
</evidence>
<comment type="caution">
    <text evidence="3">The sequence shown here is derived from an EMBL/GenBank/DDBJ whole genome shotgun (WGS) entry which is preliminary data.</text>
</comment>
<evidence type="ECO:0000256" key="1">
    <source>
        <dbReference type="SAM" id="MobiDB-lite"/>
    </source>
</evidence>
<sequence>MMLRTEPKNYGLRPTGVLMWLSLAARVWTVCLLIAVFTISWRFRSEVSDARDAGGAKVLPTLPQPPRPPQAKPPIPVMIIWIVGLSSASLVWSAIVSWSGHSQRFIWYLLTLAGESFLVVPWLLSAIIVHMPLKDKKCSTFGKANFQVKFALGFIPFGTFVVPGGGSSACDKTVGLYVLMYLVALGYLVGAMAVFWLWLDRNPAQNPTQGPQGQYQQQGYGPQQFIDNSTGGGRPQQPQQPQQPYFQGEKNMQGPPGPFQQGPPGPFEQPGPMQPAPLPLAMGRGLPARPGPRQGLPAGPRPQPPFLVAGFAAQESNGVPQAPEGPYTQPEYAEDASFAAAAVPAAAAAAAVPARGRFAPGPAPARQVDRGFAPAPAGRGFAPAAPAAGGFDEPGGGYNEPAYNEPAYNEPTYNEPASGGGGGGGGYGPPPPQPVGNPYAQPRGGNPYAPAPATRSQPRAAQFAAAAAGGAAVGGLAGAAAAGWQQDDGPPNGPPNQFGAGAQQPQGPLVGGRRRLITQAELDAERPPDDLELNPELDPELFPAALNTGQARGAGRNLTGGPNDAGMQPGDPRSIHPDDQEPIDGLGDEEMMGDEQNYDEWEDDEGEQGLDGENGEEGEEGEDGEKRPKREGDEDKSEYEDDAFESGAEGAVDAKGRRDSTLKVLGSSVPQKTYKAYTPTPGLTDRGASTPMNGAANNKYKSYYGIGDYYDQSPGQVPEDDRLRVNTGDQSPYSPGSHYSSVPVTPLPLNTSKNPGISGGKNTMTQQPNNDDTEKNSGQQKSGGWFGGFFGGGK</sequence>
<feature type="compositionally biased region" description="Gly residues" evidence="1">
    <location>
        <begin position="784"/>
        <end position="794"/>
    </location>
</feature>
<dbReference type="Proteomes" id="UP001287356">
    <property type="component" value="Unassembled WGS sequence"/>
</dbReference>
<feature type="compositionally biased region" description="Acidic residues" evidence="1">
    <location>
        <begin position="634"/>
        <end position="644"/>
    </location>
</feature>
<dbReference type="AlphaFoldDB" id="A0AAE0NJB2"/>
<feature type="compositionally biased region" description="Basic and acidic residues" evidence="1">
    <location>
        <begin position="652"/>
        <end position="661"/>
    </location>
</feature>
<feature type="compositionally biased region" description="Low complexity" evidence="1">
    <location>
        <begin position="460"/>
        <end position="470"/>
    </location>
</feature>
<evidence type="ECO:0000313" key="3">
    <source>
        <dbReference type="EMBL" id="KAK3382579.1"/>
    </source>
</evidence>
<proteinExistence type="predicted"/>
<dbReference type="EMBL" id="JAULSN010000001">
    <property type="protein sequence ID" value="KAK3382579.1"/>
    <property type="molecule type" value="Genomic_DNA"/>
</dbReference>
<accession>A0AAE0NJB2</accession>
<keyword evidence="2" id="KW-0472">Membrane</keyword>
<protein>
    <submittedName>
        <fullName evidence="3">Uncharacterized protein</fullName>
    </submittedName>
</protein>
<feature type="compositionally biased region" description="Acidic residues" evidence="1">
    <location>
        <begin position="580"/>
        <end position="623"/>
    </location>
</feature>
<feature type="compositionally biased region" description="Pro residues" evidence="1">
    <location>
        <begin position="255"/>
        <end position="278"/>
    </location>
</feature>
<reference evidence="3" key="2">
    <citation type="submission" date="2023-06" db="EMBL/GenBank/DDBJ databases">
        <authorList>
            <consortium name="Lawrence Berkeley National Laboratory"/>
            <person name="Haridas S."/>
            <person name="Hensen N."/>
            <person name="Bonometti L."/>
            <person name="Westerberg I."/>
            <person name="Brannstrom I.O."/>
            <person name="Guillou S."/>
            <person name="Cros-Aarteil S."/>
            <person name="Calhoun S."/>
            <person name="Kuo A."/>
            <person name="Mondo S."/>
            <person name="Pangilinan J."/>
            <person name="Riley R."/>
            <person name="Labutti K."/>
            <person name="Andreopoulos B."/>
            <person name="Lipzen A."/>
            <person name="Chen C."/>
            <person name="Yanf M."/>
            <person name="Daum C."/>
            <person name="Ng V."/>
            <person name="Clum A."/>
            <person name="Steindorff A."/>
            <person name="Ohm R."/>
            <person name="Martin F."/>
            <person name="Silar P."/>
            <person name="Natvig D."/>
            <person name="Lalanne C."/>
            <person name="Gautier V."/>
            <person name="Ament-Velasquez S.L."/>
            <person name="Kruys A."/>
            <person name="Hutchinson M.I."/>
            <person name="Powell A.J."/>
            <person name="Barry K."/>
            <person name="Miller A.N."/>
            <person name="Grigoriev I.V."/>
            <person name="Debuchy R."/>
            <person name="Gladieux P."/>
            <person name="Thoren M.H."/>
            <person name="Johannesson H."/>
        </authorList>
    </citation>
    <scope>NUCLEOTIDE SEQUENCE</scope>
    <source>
        <strain evidence="3">CBS 958.72</strain>
    </source>
</reference>
<keyword evidence="2" id="KW-1133">Transmembrane helix</keyword>